<accession>A0A9P5X8H9</accession>
<sequence length="522" mass="60181">MAGMDTESKQCLLCGSAQTTKFAFNSNLSPEGEVCRLYHELCDPDIIADVIPVQRVYMLRRINHSRALTARLPAEILDEIFIHAWLSAKGSRDHDNNHFQVVLASVSSHWRELVFSNPIFWASLSLDFCEHGGRQLLNRLGMLRLYLTHSGSAPLDFRFRFSAASDGQLWPTFDTLVHPDIDNLLLANLHRIRDLYLETASPKWAVSTPRLSQIRTFNYSCNIIPFHSTFISFPNTQHLRELIVLGWPYIETKSGPWTSLTILTLESIEVNVCVCLLAGCTNLVEFRCREPKTLTVSSWLSYPPWTTRVTRDSLEVFEWQMPRSGHPGRVEIALLQYLHCPALKYLKLHAYHHRQHPAVQLFCKRLPTTLLTLNLSAFCDDEELRDRCLFNSFPRDCQVEELIISCNGCEMLIGHAFSWLEDPTYFPRLNRIIVDDISRTKERCNKPRILSPSWQGLMLHRMLAQRLPVLKHSGFDMLLDSIDVGWSWEVKHTIWSLGQDHEFSLRIFHNPPIHRPGAPLFS</sequence>
<reference evidence="1" key="1">
    <citation type="submission" date="2020-11" db="EMBL/GenBank/DDBJ databases">
        <authorList>
            <consortium name="DOE Joint Genome Institute"/>
            <person name="Ahrendt S."/>
            <person name="Riley R."/>
            <person name="Andreopoulos W."/>
            <person name="Labutti K."/>
            <person name="Pangilinan J."/>
            <person name="Ruiz-Duenas F.J."/>
            <person name="Barrasa J.M."/>
            <person name="Sanchez-Garcia M."/>
            <person name="Camarero S."/>
            <person name="Miyauchi S."/>
            <person name="Serrano A."/>
            <person name="Linde D."/>
            <person name="Babiker R."/>
            <person name="Drula E."/>
            <person name="Ayuso-Fernandez I."/>
            <person name="Pacheco R."/>
            <person name="Padilla G."/>
            <person name="Ferreira P."/>
            <person name="Barriuso J."/>
            <person name="Kellner H."/>
            <person name="Castanera R."/>
            <person name="Alfaro M."/>
            <person name="Ramirez L."/>
            <person name="Pisabarro A.G."/>
            <person name="Kuo A."/>
            <person name="Tritt A."/>
            <person name="Lipzen A."/>
            <person name="He G."/>
            <person name="Yan M."/>
            <person name="Ng V."/>
            <person name="Cullen D."/>
            <person name="Martin F."/>
            <person name="Rosso M.-N."/>
            <person name="Henrissat B."/>
            <person name="Hibbett D."/>
            <person name="Martinez A.T."/>
            <person name="Grigoriev I.V."/>
        </authorList>
    </citation>
    <scope>NUCLEOTIDE SEQUENCE</scope>
    <source>
        <strain evidence="1">MF-IS2</strain>
    </source>
</reference>
<proteinExistence type="predicted"/>
<keyword evidence="2" id="KW-1185">Reference proteome</keyword>
<organism evidence="1 2">
    <name type="scientific">Macrolepiota fuliginosa MF-IS2</name>
    <dbReference type="NCBI Taxonomy" id="1400762"/>
    <lineage>
        <taxon>Eukaryota</taxon>
        <taxon>Fungi</taxon>
        <taxon>Dikarya</taxon>
        <taxon>Basidiomycota</taxon>
        <taxon>Agaricomycotina</taxon>
        <taxon>Agaricomycetes</taxon>
        <taxon>Agaricomycetidae</taxon>
        <taxon>Agaricales</taxon>
        <taxon>Agaricineae</taxon>
        <taxon>Agaricaceae</taxon>
        <taxon>Macrolepiota</taxon>
    </lineage>
</organism>
<dbReference type="EMBL" id="MU151244">
    <property type="protein sequence ID" value="KAF9446464.1"/>
    <property type="molecule type" value="Genomic_DNA"/>
</dbReference>
<dbReference type="OrthoDB" id="3038182at2759"/>
<dbReference type="Proteomes" id="UP000807342">
    <property type="component" value="Unassembled WGS sequence"/>
</dbReference>
<evidence type="ECO:0000313" key="2">
    <source>
        <dbReference type="Proteomes" id="UP000807342"/>
    </source>
</evidence>
<gene>
    <name evidence="1" type="ORF">P691DRAFT_803922</name>
</gene>
<dbReference type="SUPFAM" id="SSF52047">
    <property type="entry name" value="RNI-like"/>
    <property type="match status" value="1"/>
</dbReference>
<name>A0A9P5X8H9_9AGAR</name>
<evidence type="ECO:0008006" key="3">
    <source>
        <dbReference type="Google" id="ProtNLM"/>
    </source>
</evidence>
<evidence type="ECO:0000313" key="1">
    <source>
        <dbReference type="EMBL" id="KAF9446464.1"/>
    </source>
</evidence>
<protein>
    <recommendedName>
        <fullName evidence="3">F-box domain-containing protein</fullName>
    </recommendedName>
</protein>
<dbReference type="AlphaFoldDB" id="A0A9P5X8H9"/>
<comment type="caution">
    <text evidence="1">The sequence shown here is derived from an EMBL/GenBank/DDBJ whole genome shotgun (WGS) entry which is preliminary data.</text>
</comment>